<dbReference type="GO" id="GO:0005886">
    <property type="term" value="C:plasma membrane"/>
    <property type="evidence" value="ECO:0007669"/>
    <property type="project" value="TreeGrafter"/>
</dbReference>
<accession>A0AAV4G0G1</accession>
<dbReference type="EMBL" id="BMAT01008107">
    <property type="protein sequence ID" value="GFR78156.1"/>
    <property type="molecule type" value="Genomic_DNA"/>
</dbReference>
<feature type="transmembrane region" description="Helical" evidence="7">
    <location>
        <begin position="253"/>
        <end position="276"/>
    </location>
</feature>
<feature type="transmembrane region" description="Helical" evidence="7">
    <location>
        <begin position="191"/>
        <end position="210"/>
    </location>
</feature>
<dbReference type="InterPro" id="IPR001734">
    <property type="entry name" value="Na/solute_symporter"/>
</dbReference>
<evidence type="ECO:0000256" key="1">
    <source>
        <dbReference type="ARBA" id="ARBA00004141"/>
    </source>
</evidence>
<evidence type="ECO:0000256" key="4">
    <source>
        <dbReference type="ARBA" id="ARBA00022692"/>
    </source>
</evidence>
<reference evidence="8 9" key="1">
    <citation type="journal article" date="2021" name="Elife">
        <title>Chloroplast acquisition without the gene transfer in kleptoplastic sea slugs, Plakobranchus ocellatus.</title>
        <authorList>
            <person name="Maeda T."/>
            <person name="Takahashi S."/>
            <person name="Yoshida T."/>
            <person name="Shimamura S."/>
            <person name="Takaki Y."/>
            <person name="Nagai Y."/>
            <person name="Toyoda A."/>
            <person name="Suzuki Y."/>
            <person name="Arimoto A."/>
            <person name="Ishii H."/>
            <person name="Satoh N."/>
            <person name="Nishiyama T."/>
            <person name="Hasebe M."/>
            <person name="Maruyama T."/>
            <person name="Minagawa J."/>
            <person name="Obokata J."/>
            <person name="Shigenobu S."/>
        </authorList>
    </citation>
    <scope>NUCLEOTIDE SEQUENCE [LARGE SCALE GENOMIC DNA]</scope>
</reference>
<feature type="transmembrane region" description="Helical" evidence="7">
    <location>
        <begin position="84"/>
        <end position="107"/>
    </location>
</feature>
<comment type="caution">
    <text evidence="8">The sequence shown here is derived from an EMBL/GenBank/DDBJ whole genome shotgun (WGS) entry which is preliminary data.</text>
</comment>
<sequence length="392" mass="41188">MDLVGSVESWEALVLVCGLALGALLLAVVYTSIRRRVHGDVDTLDQAYDAGGKVSASLTAVCLAGQLLWPSLILQSGTRLTEPYIIGGIRSCLPVIITILLFPLLSLKLKTRAPGAKTFLQIIEARFGRTTHLLYCLFALLTNLVLNATLLMAGGNVFKVVVKDISDEMVAMVMAVLFGGHAFLSGLGAVFYVSYFNVATILCVMSYITIKMFSSASDEMPLGNFTYTHEKTDLTHLNVTTADVKNSGNVDDLAYWLVDLLVGTAKGTILCLAVAFCDQATWQKQIATKPLQGVLGFLGASFICFAIPASFGASACVAYYAMGENISTYNYSVATLTQNTNTSSIDVAAPPPAEVAAAAAAAAAAVVVVVVVVVVVIVVVVVVVVAAAAAVV</sequence>
<dbReference type="Gene3D" id="1.20.1730.10">
    <property type="entry name" value="Sodium/glucose cotransporter"/>
    <property type="match status" value="1"/>
</dbReference>
<name>A0AAV4G0G1_9GAST</name>
<dbReference type="Proteomes" id="UP000762676">
    <property type="component" value="Unassembled WGS sequence"/>
</dbReference>
<keyword evidence="4 7" id="KW-0812">Transmembrane</keyword>
<protein>
    <submittedName>
        <fullName evidence="8">Urea-proton symporter DUR3-like</fullName>
    </submittedName>
</protein>
<feature type="transmembrane region" description="Helical" evidence="7">
    <location>
        <begin position="12"/>
        <end position="33"/>
    </location>
</feature>
<keyword evidence="6 7" id="KW-0472">Membrane</keyword>
<feature type="transmembrane region" description="Helical" evidence="7">
    <location>
        <begin position="133"/>
        <end position="153"/>
    </location>
</feature>
<evidence type="ECO:0000313" key="8">
    <source>
        <dbReference type="EMBL" id="GFR78156.1"/>
    </source>
</evidence>
<evidence type="ECO:0000256" key="6">
    <source>
        <dbReference type="ARBA" id="ARBA00023136"/>
    </source>
</evidence>
<keyword evidence="9" id="KW-1185">Reference proteome</keyword>
<dbReference type="PANTHER" id="PTHR46154">
    <property type="match status" value="1"/>
</dbReference>
<feature type="transmembrane region" description="Helical" evidence="7">
    <location>
        <begin position="165"/>
        <end position="184"/>
    </location>
</feature>
<dbReference type="InterPro" id="IPR038377">
    <property type="entry name" value="Na/Glc_symporter_sf"/>
</dbReference>
<dbReference type="InterPro" id="IPR031155">
    <property type="entry name" value="DUR"/>
</dbReference>
<evidence type="ECO:0000256" key="5">
    <source>
        <dbReference type="ARBA" id="ARBA00022989"/>
    </source>
</evidence>
<keyword evidence="3" id="KW-0813">Transport</keyword>
<dbReference type="PANTHER" id="PTHR46154:SF4">
    <property type="entry name" value="UREA ACTIVE TRANSPORTER"/>
    <property type="match status" value="1"/>
</dbReference>
<feature type="transmembrane region" description="Helical" evidence="7">
    <location>
        <begin position="54"/>
        <end position="72"/>
    </location>
</feature>
<comment type="similarity">
    <text evidence="2">Belongs to the sodium:solute symporter (SSF) (TC 2.A.21) family.</text>
</comment>
<dbReference type="AlphaFoldDB" id="A0AAV4G0G1"/>
<feature type="transmembrane region" description="Helical" evidence="7">
    <location>
        <begin position="358"/>
        <end position="391"/>
    </location>
</feature>
<dbReference type="GO" id="GO:0015204">
    <property type="term" value="F:urea transmembrane transporter activity"/>
    <property type="evidence" value="ECO:0007669"/>
    <property type="project" value="InterPro"/>
</dbReference>
<dbReference type="PROSITE" id="PS50283">
    <property type="entry name" value="NA_SOLUT_SYMP_3"/>
    <property type="match status" value="1"/>
</dbReference>
<evidence type="ECO:0000256" key="3">
    <source>
        <dbReference type="ARBA" id="ARBA00022448"/>
    </source>
</evidence>
<feature type="transmembrane region" description="Helical" evidence="7">
    <location>
        <begin position="297"/>
        <end position="322"/>
    </location>
</feature>
<keyword evidence="5 7" id="KW-1133">Transmembrane helix</keyword>
<evidence type="ECO:0000256" key="7">
    <source>
        <dbReference type="SAM" id="Phobius"/>
    </source>
</evidence>
<evidence type="ECO:0000313" key="9">
    <source>
        <dbReference type="Proteomes" id="UP000762676"/>
    </source>
</evidence>
<organism evidence="8 9">
    <name type="scientific">Elysia marginata</name>
    <dbReference type="NCBI Taxonomy" id="1093978"/>
    <lineage>
        <taxon>Eukaryota</taxon>
        <taxon>Metazoa</taxon>
        <taxon>Spiralia</taxon>
        <taxon>Lophotrochozoa</taxon>
        <taxon>Mollusca</taxon>
        <taxon>Gastropoda</taxon>
        <taxon>Heterobranchia</taxon>
        <taxon>Euthyneura</taxon>
        <taxon>Panpulmonata</taxon>
        <taxon>Sacoglossa</taxon>
        <taxon>Placobranchoidea</taxon>
        <taxon>Plakobranchidae</taxon>
        <taxon>Elysia</taxon>
    </lineage>
</organism>
<comment type="subcellular location">
    <subcellularLocation>
        <location evidence="1">Membrane</location>
        <topology evidence="1">Multi-pass membrane protein</topology>
    </subcellularLocation>
</comment>
<proteinExistence type="inferred from homology"/>
<gene>
    <name evidence="8" type="ORF">ElyMa_003988300</name>
</gene>
<evidence type="ECO:0000256" key="2">
    <source>
        <dbReference type="ARBA" id="ARBA00006434"/>
    </source>
</evidence>